<comment type="function">
    <text evidence="4">Binds and inhibits cysteine proteinases. Inhibits most strongly papain and cathepsin L, more weakly bromelain and cathepsin B while it is completely ineffective against cathepsin H.</text>
</comment>
<evidence type="ECO:0000256" key="2">
    <source>
        <dbReference type="ARBA" id="ARBA00022690"/>
    </source>
</evidence>
<dbReference type="EMBL" id="JASNQZ010000014">
    <property type="protein sequence ID" value="KAL0948493.1"/>
    <property type="molecule type" value="Genomic_DNA"/>
</dbReference>
<comment type="caution">
    <text evidence="6">The sequence shown here is derived from an EMBL/GenBank/DDBJ whole genome shotgun (WGS) entry which is preliminary data.</text>
</comment>
<evidence type="ECO:0000256" key="5">
    <source>
        <dbReference type="ARBA" id="ARBA00025775"/>
    </source>
</evidence>
<organism evidence="6 7">
    <name type="scientific">Hohenbuehelia grisea</name>
    <dbReference type="NCBI Taxonomy" id="104357"/>
    <lineage>
        <taxon>Eukaryota</taxon>
        <taxon>Fungi</taxon>
        <taxon>Dikarya</taxon>
        <taxon>Basidiomycota</taxon>
        <taxon>Agaricomycotina</taxon>
        <taxon>Agaricomycetes</taxon>
        <taxon>Agaricomycetidae</taxon>
        <taxon>Agaricales</taxon>
        <taxon>Pleurotineae</taxon>
        <taxon>Pleurotaceae</taxon>
        <taxon>Hohenbuehelia</taxon>
    </lineage>
</organism>
<gene>
    <name evidence="6" type="ORF">HGRIS_011059</name>
</gene>
<evidence type="ECO:0000313" key="6">
    <source>
        <dbReference type="EMBL" id="KAL0948493.1"/>
    </source>
</evidence>
<evidence type="ECO:0000313" key="7">
    <source>
        <dbReference type="Proteomes" id="UP001556367"/>
    </source>
</evidence>
<protein>
    <submittedName>
        <fullName evidence="6">Uncharacterized protein</fullName>
    </submittedName>
</protein>
<sequence length="154" mass="16931">MSIEPGSYHLRASPADGVGGMYATSKGYEKPIVTAAQVQSEIDEQKWRVIQLDGSAGLYEIRLDTIIAPVMIQGWGTKGRVQPDEIILLSGEPMKVRITPSHTGGEGCFVISPDADWVGTRLVIGTEGNHLVIQDFPIDPTDDEKLPYWKFYKA</sequence>
<comment type="subunit">
    <text evidence="1">Homodimer.</text>
</comment>
<evidence type="ECO:0000256" key="3">
    <source>
        <dbReference type="ARBA" id="ARBA00022704"/>
    </source>
</evidence>
<comment type="similarity">
    <text evidence="5">Belongs to the protease inhibitor I48 family.</text>
</comment>
<name>A0ABR3IZ46_9AGAR</name>
<keyword evidence="7" id="KW-1185">Reference proteome</keyword>
<evidence type="ECO:0000256" key="1">
    <source>
        <dbReference type="ARBA" id="ARBA00011738"/>
    </source>
</evidence>
<reference evidence="7" key="1">
    <citation type="submission" date="2024-06" db="EMBL/GenBank/DDBJ databases">
        <title>Multi-omics analyses provide insights into the biosynthesis of the anticancer antibiotic pleurotin in Hohenbuehelia grisea.</title>
        <authorList>
            <person name="Weaver J.A."/>
            <person name="Alberti F."/>
        </authorList>
    </citation>
    <scope>NUCLEOTIDE SEQUENCE [LARGE SCALE GENOMIC DNA]</scope>
    <source>
        <strain evidence="7">T-177</strain>
    </source>
</reference>
<keyword evidence="3" id="KW-0789">Thiol protease inhibitor</keyword>
<evidence type="ECO:0000256" key="4">
    <source>
        <dbReference type="ARBA" id="ARBA00024855"/>
    </source>
</evidence>
<dbReference type="Proteomes" id="UP001556367">
    <property type="component" value="Unassembled WGS sequence"/>
</dbReference>
<dbReference type="Pfam" id="PF10467">
    <property type="entry name" value="Inhibitor_I48"/>
    <property type="match status" value="1"/>
</dbReference>
<proteinExistence type="inferred from homology"/>
<dbReference type="InterPro" id="IPR019508">
    <property type="entry name" value="Prot_inh_I48_clitocypin"/>
</dbReference>
<accession>A0ABR3IZ46</accession>
<keyword evidence="2" id="KW-0646">Protease inhibitor</keyword>
<dbReference type="Gene3D" id="2.80.10.50">
    <property type="match status" value="1"/>
</dbReference>